<gene>
    <name evidence="2" type="ORF">ACFQPE_11000</name>
</gene>
<sequence length="143" mass="16097">MADRIPHDHSSVTTVRAHVERAGRTDRPKLVLPEEVSIPDGPVRLVLGGRTYHARIEPDFDDVPEIRGAYDNARMAREREGENRLVEWYEGGNLSFGRSVHFDVVDPGDLYGVRAPGERATYDSRDTPSDSLADIARDLDERE</sequence>
<feature type="region of interest" description="Disordered" evidence="1">
    <location>
        <begin position="117"/>
        <end position="143"/>
    </location>
</feature>
<feature type="compositionally biased region" description="Basic and acidic residues" evidence="1">
    <location>
        <begin position="117"/>
        <end position="128"/>
    </location>
</feature>
<dbReference type="AlphaFoldDB" id="A0ABD6A9N3"/>
<dbReference type="Pfam" id="PF23424">
    <property type="entry name" value="DUF7112"/>
    <property type="match status" value="1"/>
</dbReference>
<evidence type="ECO:0000256" key="1">
    <source>
        <dbReference type="SAM" id="MobiDB-lite"/>
    </source>
</evidence>
<dbReference type="InterPro" id="IPR055536">
    <property type="entry name" value="DUF7112"/>
</dbReference>
<dbReference type="Proteomes" id="UP001596547">
    <property type="component" value="Unassembled WGS sequence"/>
</dbReference>
<dbReference type="GeneID" id="79316023"/>
<proteinExistence type="predicted"/>
<protein>
    <submittedName>
        <fullName evidence="2">Uncharacterized protein</fullName>
    </submittedName>
</protein>
<name>A0ABD6A9N3_9EURY</name>
<evidence type="ECO:0000313" key="2">
    <source>
        <dbReference type="EMBL" id="MFC7317309.1"/>
    </source>
</evidence>
<dbReference type="EMBL" id="JBHTBF010000002">
    <property type="protein sequence ID" value="MFC7317309.1"/>
    <property type="molecule type" value="Genomic_DNA"/>
</dbReference>
<dbReference type="RefSeq" id="WP_276303442.1">
    <property type="nucleotide sequence ID" value="NZ_CP119992.1"/>
</dbReference>
<keyword evidence="3" id="KW-1185">Reference proteome</keyword>
<organism evidence="2 3">
    <name type="scientific">Halomarina halobia</name>
    <dbReference type="NCBI Taxonomy" id="3033386"/>
    <lineage>
        <taxon>Archaea</taxon>
        <taxon>Methanobacteriati</taxon>
        <taxon>Methanobacteriota</taxon>
        <taxon>Stenosarchaea group</taxon>
        <taxon>Halobacteria</taxon>
        <taxon>Halobacteriales</taxon>
        <taxon>Natronomonadaceae</taxon>
        <taxon>Halomarina</taxon>
    </lineage>
</organism>
<accession>A0ABD6A9N3</accession>
<reference evidence="2 3" key="1">
    <citation type="journal article" date="2019" name="Int. J. Syst. Evol. Microbiol.">
        <title>The Global Catalogue of Microorganisms (GCM) 10K type strain sequencing project: providing services to taxonomists for standard genome sequencing and annotation.</title>
        <authorList>
            <consortium name="The Broad Institute Genomics Platform"/>
            <consortium name="The Broad Institute Genome Sequencing Center for Infectious Disease"/>
            <person name="Wu L."/>
            <person name="Ma J."/>
        </authorList>
    </citation>
    <scope>NUCLEOTIDE SEQUENCE [LARGE SCALE GENOMIC DNA]</scope>
    <source>
        <strain evidence="2 3">PSR21</strain>
    </source>
</reference>
<comment type="caution">
    <text evidence="2">The sequence shown here is derived from an EMBL/GenBank/DDBJ whole genome shotgun (WGS) entry which is preliminary data.</text>
</comment>
<evidence type="ECO:0000313" key="3">
    <source>
        <dbReference type="Proteomes" id="UP001596547"/>
    </source>
</evidence>